<dbReference type="GO" id="GO:0004672">
    <property type="term" value="F:protein kinase activity"/>
    <property type="evidence" value="ECO:0007669"/>
    <property type="project" value="InterPro"/>
</dbReference>
<dbReference type="Proteomes" id="UP001162131">
    <property type="component" value="Unassembled WGS sequence"/>
</dbReference>
<dbReference type="Pfam" id="PF00069">
    <property type="entry name" value="Pkinase"/>
    <property type="match status" value="1"/>
</dbReference>
<dbReference type="PROSITE" id="PS50011">
    <property type="entry name" value="PROTEIN_KINASE_DOM"/>
    <property type="match status" value="1"/>
</dbReference>
<dbReference type="PANTHER" id="PTHR24362">
    <property type="entry name" value="SERINE/THREONINE-PROTEIN KINASE NEK"/>
    <property type="match status" value="1"/>
</dbReference>
<evidence type="ECO:0000313" key="2">
    <source>
        <dbReference type="EMBL" id="CAG9314876.1"/>
    </source>
</evidence>
<dbReference type="SUPFAM" id="SSF56112">
    <property type="entry name" value="Protein kinase-like (PK-like)"/>
    <property type="match status" value="1"/>
</dbReference>
<dbReference type="AlphaFoldDB" id="A0AAU9IZC3"/>
<proteinExistence type="predicted"/>
<keyword evidence="3" id="KW-1185">Reference proteome</keyword>
<accession>A0AAU9IZC3</accession>
<evidence type="ECO:0000313" key="3">
    <source>
        <dbReference type="Proteomes" id="UP001162131"/>
    </source>
</evidence>
<dbReference type="Gene3D" id="1.10.510.10">
    <property type="entry name" value="Transferase(Phosphotransferase) domain 1"/>
    <property type="match status" value="1"/>
</dbReference>
<gene>
    <name evidence="2" type="ORF">BSTOLATCC_MIC12661</name>
</gene>
<dbReference type="EMBL" id="CAJZBQ010000013">
    <property type="protein sequence ID" value="CAG9314876.1"/>
    <property type="molecule type" value="Genomic_DNA"/>
</dbReference>
<dbReference type="SMART" id="SM00220">
    <property type="entry name" value="S_TKc"/>
    <property type="match status" value="1"/>
</dbReference>
<dbReference type="InterPro" id="IPR011009">
    <property type="entry name" value="Kinase-like_dom_sf"/>
</dbReference>
<organism evidence="2 3">
    <name type="scientific">Blepharisma stoltei</name>
    <dbReference type="NCBI Taxonomy" id="1481888"/>
    <lineage>
        <taxon>Eukaryota</taxon>
        <taxon>Sar</taxon>
        <taxon>Alveolata</taxon>
        <taxon>Ciliophora</taxon>
        <taxon>Postciliodesmatophora</taxon>
        <taxon>Heterotrichea</taxon>
        <taxon>Heterotrichida</taxon>
        <taxon>Blepharismidae</taxon>
        <taxon>Blepharisma</taxon>
    </lineage>
</organism>
<name>A0AAU9IZC3_9CILI</name>
<evidence type="ECO:0000259" key="1">
    <source>
        <dbReference type="PROSITE" id="PS50011"/>
    </source>
</evidence>
<sequence length="495" mass="57890">MHDLFKLFIALTKYFLSCNLWNLISTLKSASEICRKSFPLIPCDKKSDEAEPRCIKLRNSDTSFEFQCQGLLYIIIKMNIYKLIKIIDGSFLFSWLNFQTIKLLLSLGNLKFIILIIIICKMQPLKREPDPTVIRSFTTPGEVYSLDYGLTVAKNKGALISALRQWLFSQWRSGQRQYETIPFENITFTHESEANYIFQMENAGAITNPPIGDQEYLSRISQQFSAYLTRVTSRLREEWKERELIRSEVNINTEIQPFQAKTNQRYREMRSATMAGMDIHLIVFDSIRDWYILSNLRHNNIVPWYGMVKIDKIMYAAIQRLTVTLESFINSKFSKQRPEDLPLKLRIITQIGYGIAFMHMKNIGLNNITPWSIFIDENANNRPVIYDLDLALRADITPAPWIKRFKEEDFASPEAKTENQQIKFQNSDIYSYGILACYILTGKYPQEAFKCEFASDPELDGNIKEFIIQMLSENETRRPSAKMCYEKFEEFNRLL</sequence>
<dbReference type="GO" id="GO:0005524">
    <property type="term" value="F:ATP binding"/>
    <property type="evidence" value="ECO:0007669"/>
    <property type="project" value="InterPro"/>
</dbReference>
<reference evidence="2" key="1">
    <citation type="submission" date="2021-09" db="EMBL/GenBank/DDBJ databases">
        <authorList>
            <consortium name="AG Swart"/>
            <person name="Singh M."/>
            <person name="Singh A."/>
            <person name="Seah K."/>
            <person name="Emmerich C."/>
        </authorList>
    </citation>
    <scope>NUCLEOTIDE SEQUENCE</scope>
    <source>
        <strain evidence="2">ATCC30299</strain>
    </source>
</reference>
<dbReference type="PANTHER" id="PTHR24362:SF309">
    <property type="entry name" value="PROTEIN KINASE DOMAIN-CONTAINING PROTEIN"/>
    <property type="match status" value="1"/>
</dbReference>
<comment type="caution">
    <text evidence="2">The sequence shown here is derived from an EMBL/GenBank/DDBJ whole genome shotgun (WGS) entry which is preliminary data.</text>
</comment>
<protein>
    <recommendedName>
        <fullName evidence="1">Protein kinase domain-containing protein</fullName>
    </recommendedName>
</protein>
<dbReference type="InterPro" id="IPR000719">
    <property type="entry name" value="Prot_kinase_dom"/>
</dbReference>
<feature type="domain" description="Protein kinase" evidence="1">
    <location>
        <begin position="183"/>
        <end position="492"/>
    </location>
</feature>